<feature type="compositionally biased region" description="Polar residues" evidence="1">
    <location>
        <begin position="1"/>
        <end position="10"/>
    </location>
</feature>
<proteinExistence type="predicted"/>
<name>A0A8H7Y3H4_PSICU</name>
<dbReference type="EMBL" id="JAFIQS010000003">
    <property type="protein sequence ID" value="KAG5171908.1"/>
    <property type="molecule type" value="Genomic_DNA"/>
</dbReference>
<accession>A0A8H7Y3H4</accession>
<organism evidence="2">
    <name type="scientific">Psilocybe cubensis</name>
    <name type="common">Psychedelic mushroom</name>
    <name type="synonym">Stropharia cubensis</name>
    <dbReference type="NCBI Taxonomy" id="181762"/>
    <lineage>
        <taxon>Eukaryota</taxon>
        <taxon>Fungi</taxon>
        <taxon>Dikarya</taxon>
        <taxon>Basidiomycota</taxon>
        <taxon>Agaricomycotina</taxon>
        <taxon>Agaricomycetes</taxon>
        <taxon>Agaricomycetidae</taxon>
        <taxon>Agaricales</taxon>
        <taxon>Agaricineae</taxon>
        <taxon>Strophariaceae</taxon>
        <taxon>Psilocybe</taxon>
    </lineage>
</organism>
<comment type="caution">
    <text evidence="2">The sequence shown here is derived from an EMBL/GenBank/DDBJ whole genome shotgun (WGS) entry which is preliminary data.</text>
</comment>
<evidence type="ECO:0000313" key="2">
    <source>
        <dbReference type="EMBL" id="KAG5171908.1"/>
    </source>
</evidence>
<gene>
    <name evidence="2" type="ORF">JR316_003997</name>
</gene>
<feature type="region of interest" description="Disordered" evidence="1">
    <location>
        <begin position="1"/>
        <end position="23"/>
    </location>
</feature>
<evidence type="ECO:0000256" key="1">
    <source>
        <dbReference type="SAM" id="MobiDB-lite"/>
    </source>
</evidence>
<dbReference type="AlphaFoldDB" id="A0A8H7Y3H4"/>
<sequence length="133" mass="14999">MSTSAQQESTRQSDSKDAAIPARGTPEYEAYYYQQIEESVHRTAAIYPESSIAKGWLSLNPIQQRIIVSSFLPVRFDPNDIDIEVEDREELDTTITLDRTRKRPAALETTTRGSLLKSAILYSTISKQMSSPQ</sequence>
<reference evidence="2" key="1">
    <citation type="submission" date="2021-02" db="EMBL/GenBank/DDBJ databases">
        <title>Psilocybe cubensis genome.</title>
        <authorList>
            <person name="Mckernan K.J."/>
            <person name="Crawford S."/>
            <person name="Trippe A."/>
            <person name="Kane L.T."/>
            <person name="Mclaughlin S."/>
        </authorList>
    </citation>
    <scope>NUCLEOTIDE SEQUENCE [LARGE SCALE GENOMIC DNA]</scope>
    <source>
        <strain evidence="2">MGC-MH-2018</strain>
    </source>
</reference>
<protein>
    <submittedName>
        <fullName evidence="2">Uncharacterized protein</fullName>
    </submittedName>
</protein>